<dbReference type="PROSITE" id="PS50885">
    <property type="entry name" value="HAMP"/>
    <property type="match status" value="1"/>
</dbReference>
<dbReference type="Pfam" id="PF02743">
    <property type="entry name" value="dCache_1"/>
    <property type="match status" value="1"/>
</dbReference>
<evidence type="ECO:0000256" key="4">
    <source>
        <dbReference type="ARBA" id="ARBA00022500"/>
    </source>
</evidence>
<evidence type="ECO:0000256" key="1">
    <source>
        <dbReference type="ARBA" id="ARBA00004429"/>
    </source>
</evidence>
<gene>
    <name evidence="16" type="ORF">BK671_10630</name>
</gene>
<evidence type="ECO:0000256" key="2">
    <source>
        <dbReference type="ARBA" id="ARBA00022475"/>
    </source>
</evidence>
<dbReference type="SUPFAM" id="SSF103190">
    <property type="entry name" value="Sensory domain-like"/>
    <property type="match status" value="1"/>
</dbReference>
<keyword evidence="4" id="KW-0145">Chemotaxis</keyword>
<evidence type="ECO:0000259" key="15">
    <source>
        <dbReference type="PROSITE" id="PS50885"/>
    </source>
</evidence>
<dbReference type="SUPFAM" id="SSF58104">
    <property type="entry name" value="Methyl-accepting chemotaxis protein (MCP) signaling domain"/>
    <property type="match status" value="1"/>
</dbReference>
<evidence type="ECO:0000256" key="5">
    <source>
        <dbReference type="ARBA" id="ARBA00022519"/>
    </source>
</evidence>
<dbReference type="GO" id="GO:0005886">
    <property type="term" value="C:plasma membrane"/>
    <property type="evidence" value="ECO:0007669"/>
    <property type="project" value="UniProtKB-SubCell"/>
</dbReference>
<dbReference type="InterPro" id="IPR004090">
    <property type="entry name" value="Chemotax_Me-accpt_rcpt"/>
</dbReference>
<feature type="domain" description="Methyl-accepting transducer" evidence="13">
    <location>
        <begin position="361"/>
        <end position="597"/>
    </location>
</feature>
<dbReference type="PANTHER" id="PTHR32089">
    <property type="entry name" value="METHYL-ACCEPTING CHEMOTAXIS PROTEIN MCPB"/>
    <property type="match status" value="1"/>
</dbReference>
<evidence type="ECO:0000256" key="11">
    <source>
        <dbReference type="PROSITE-ProRule" id="PRU00284"/>
    </source>
</evidence>
<evidence type="ECO:0000313" key="16">
    <source>
        <dbReference type="EMBL" id="RON68789.1"/>
    </source>
</evidence>
<dbReference type="Gene3D" id="1.10.287.950">
    <property type="entry name" value="Methyl-accepting chemotaxis protein"/>
    <property type="match status" value="1"/>
</dbReference>
<organism evidence="16 17">
    <name type="scientific">Pseudomonas fluorescens</name>
    <dbReference type="NCBI Taxonomy" id="294"/>
    <lineage>
        <taxon>Bacteria</taxon>
        <taxon>Pseudomonadati</taxon>
        <taxon>Pseudomonadota</taxon>
        <taxon>Gammaproteobacteria</taxon>
        <taxon>Pseudomonadales</taxon>
        <taxon>Pseudomonadaceae</taxon>
        <taxon>Pseudomonas</taxon>
    </lineage>
</organism>
<dbReference type="GO" id="GO:0007165">
    <property type="term" value="P:signal transduction"/>
    <property type="evidence" value="ECO:0007669"/>
    <property type="project" value="UniProtKB-KW"/>
</dbReference>
<keyword evidence="7 12" id="KW-1133">Transmembrane helix</keyword>
<evidence type="ECO:0000256" key="8">
    <source>
        <dbReference type="ARBA" id="ARBA00023136"/>
    </source>
</evidence>
<evidence type="ECO:0000256" key="10">
    <source>
        <dbReference type="ARBA" id="ARBA00029447"/>
    </source>
</evidence>
<dbReference type="AlphaFoldDB" id="A0A423LKC4"/>
<protein>
    <submittedName>
        <fullName evidence="16">Chemotaxis protein</fullName>
    </submittedName>
</protein>
<dbReference type="SMART" id="SM00304">
    <property type="entry name" value="HAMP"/>
    <property type="match status" value="1"/>
</dbReference>
<feature type="domain" description="T-SNARE coiled-coil homology" evidence="14">
    <location>
        <begin position="548"/>
        <end position="610"/>
    </location>
</feature>
<dbReference type="GO" id="GO:0016597">
    <property type="term" value="F:amino acid binding"/>
    <property type="evidence" value="ECO:0007669"/>
    <property type="project" value="UniProtKB-ARBA"/>
</dbReference>
<comment type="caution">
    <text evidence="16">The sequence shown here is derived from an EMBL/GenBank/DDBJ whole genome shotgun (WGS) entry which is preliminary data.</text>
</comment>
<keyword evidence="2" id="KW-1003">Cell membrane</keyword>
<dbReference type="GO" id="GO:0043200">
    <property type="term" value="P:response to amino acid"/>
    <property type="evidence" value="ECO:0007669"/>
    <property type="project" value="UniProtKB-ARBA"/>
</dbReference>
<keyword evidence="9 11" id="KW-0807">Transducer</keyword>
<dbReference type="CDD" id="cd12913">
    <property type="entry name" value="PDC1_MCP_like"/>
    <property type="match status" value="1"/>
</dbReference>
<keyword evidence="5" id="KW-0997">Cell inner membrane</keyword>
<dbReference type="Pfam" id="PF00015">
    <property type="entry name" value="MCPsignal"/>
    <property type="match status" value="1"/>
</dbReference>
<evidence type="ECO:0000256" key="9">
    <source>
        <dbReference type="ARBA" id="ARBA00023224"/>
    </source>
</evidence>
<dbReference type="FunFam" id="3.30.450.20:FF:000048">
    <property type="entry name" value="Methyl-accepting chemotaxis protein"/>
    <property type="match status" value="1"/>
</dbReference>
<evidence type="ECO:0000313" key="17">
    <source>
        <dbReference type="Proteomes" id="UP000285757"/>
    </source>
</evidence>
<comment type="similarity">
    <text evidence="10">Belongs to the methyl-accepting chemotaxis (MCP) protein family.</text>
</comment>
<dbReference type="PRINTS" id="PR00260">
    <property type="entry name" value="CHEMTRNSDUCR"/>
</dbReference>
<name>A0A423LKC4_PSEFL</name>
<dbReference type="Proteomes" id="UP000285757">
    <property type="component" value="Unassembled WGS sequence"/>
</dbReference>
<dbReference type="Pfam" id="PF00672">
    <property type="entry name" value="HAMP"/>
    <property type="match status" value="1"/>
</dbReference>
<dbReference type="InterPro" id="IPR033479">
    <property type="entry name" value="dCache_1"/>
</dbReference>
<evidence type="ECO:0000259" key="14">
    <source>
        <dbReference type="PROSITE" id="PS50192"/>
    </source>
</evidence>
<evidence type="ECO:0000256" key="7">
    <source>
        <dbReference type="ARBA" id="ARBA00022989"/>
    </source>
</evidence>
<dbReference type="CDD" id="cd11386">
    <property type="entry name" value="MCP_signal"/>
    <property type="match status" value="1"/>
</dbReference>
<feature type="domain" description="HAMP" evidence="15">
    <location>
        <begin position="298"/>
        <end position="356"/>
    </location>
</feature>
<feature type="transmembrane region" description="Helical" evidence="12">
    <location>
        <begin position="12"/>
        <end position="29"/>
    </location>
</feature>
<dbReference type="CDD" id="cd06225">
    <property type="entry name" value="HAMP"/>
    <property type="match status" value="1"/>
</dbReference>
<feature type="transmembrane region" description="Helical" evidence="12">
    <location>
        <begin position="278"/>
        <end position="301"/>
    </location>
</feature>
<dbReference type="InterPro" id="IPR029151">
    <property type="entry name" value="Sensor-like_sf"/>
</dbReference>
<dbReference type="InterPro" id="IPR004089">
    <property type="entry name" value="MCPsignal_dom"/>
</dbReference>
<dbReference type="InterPro" id="IPR003660">
    <property type="entry name" value="HAMP_dom"/>
</dbReference>
<dbReference type="PANTHER" id="PTHR32089:SF39">
    <property type="entry name" value="METHYL-ACCEPTING CHEMOTAXIS PROTEIN HLYB"/>
    <property type="match status" value="1"/>
</dbReference>
<evidence type="ECO:0000256" key="12">
    <source>
        <dbReference type="SAM" id="Phobius"/>
    </source>
</evidence>
<dbReference type="GO" id="GO:0004888">
    <property type="term" value="F:transmembrane signaling receptor activity"/>
    <property type="evidence" value="ECO:0007669"/>
    <property type="project" value="InterPro"/>
</dbReference>
<dbReference type="PROSITE" id="PS50111">
    <property type="entry name" value="CHEMOTAXIS_TRANSDUC_2"/>
    <property type="match status" value="1"/>
</dbReference>
<dbReference type="GO" id="GO:0006935">
    <property type="term" value="P:chemotaxis"/>
    <property type="evidence" value="ECO:0007669"/>
    <property type="project" value="UniProtKB-KW"/>
</dbReference>
<dbReference type="FunFam" id="1.10.287.950:FF:000001">
    <property type="entry name" value="Methyl-accepting chemotaxis sensory transducer"/>
    <property type="match status" value="1"/>
</dbReference>
<dbReference type="EMBL" id="MOBU01000007">
    <property type="protein sequence ID" value="RON68789.1"/>
    <property type="molecule type" value="Genomic_DNA"/>
</dbReference>
<proteinExistence type="inferred from homology"/>
<dbReference type="PROSITE" id="PS50192">
    <property type="entry name" value="T_SNARE"/>
    <property type="match status" value="1"/>
</dbReference>
<dbReference type="CDD" id="cd12912">
    <property type="entry name" value="PDC2_MCP_like"/>
    <property type="match status" value="1"/>
</dbReference>
<keyword evidence="6 12" id="KW-0812">Transmembrane</keyword>
<evidence type="ECO:0000256" key="3">
    <source>
        <dbReference type="ARBA" id="ARBA00022481"/>
    </source>
</evidence>
<keyword evidence="8 12" id="KW-0472">Membrane</keyword>
<keyword evidence="3" id="KW-0488">Methylation</keyword>
<reference evidence="16 17" key="1">
    <citation type="submission" date="2016-10" db="EMBL/GenBank/DDBJ databases">
        <title>Comparative genome analysis of multiple Pseudomonas spp. focuses on biocontrol and plant growth promoting traits.</title>
        <authorList>
            <person name="Tao X.-Y."/>
            <person name="Taylor C.G."/>
        </authorList>
    </citation>
    <scope>NUCLEOTIDE SEQUENCE [LARGE SCALE GENOMIC DNA]</scope>
    <source>
        <strain evidence="16 17">24D3</strain>
    </source>
</reference>
<sequence length="633" mass="69175">MNKSLRFNHKILIAASLVVIFAFFLFTLHNDYLQRNAIRKNMENHLQEMGDVTASNIQSWITGRILLVENATQSITRETSEEALGNQLEHKTLAATFASTYLGGVDGSFTTRPPDHIPVGYDPRERDWYKDVVNRNTTILTEPYIDALTNETVVTIASPVRQDGKFLGVLGGDLSLKSLIKTLNTLNFNGMGYAFLVNADGKILVHPNKEWVMRNLSEMLPQNTPKLSDAFNETTTNGETRLFSFTPITGLPSVKWFVGLSIDKSKAYAMLSEFRTSALIATLIAVILIILSLSILIRVLMRPLSLMGRTMQELAEGIARGKGDLTKRLTTESNDEFGLLAEAFNSFIERIHESIGKLALATTQVNKMVKIVLDASNSSMNDSNQQASRANSVAAAINQLGIAAHEIARNAADASNQASDASRKATNGRQVLEKTIITMGHLSNKISSSCNHIETLNQKTGNISKILGEIKGISQQTNLLALNAAIEAARAGEAGRGFAVVADEVRGLAHRTQESAQEVEAMIEELQTGSYESVAIMTESQNFSVESMEVANQAGEHLNSVTHSISEIDGMNQSVAASTEEQTSVIKSLDIDLIEISSLNQEGVKNLQATLSACKELEREASNLKQEVDSFRI</sequence>
<dbReference type="SMART" id="SM00283">
    <property type="entry name" value="MA"/>
    <property type="match status" value="1"/>
</dbReference>
<comment type="subcellular location">
    <subcellularLocation>
        <location evidence="1">Cell inner membrane</location>
        <topology evidence="1">Multi-pass membrane protein</topology>
    </subcellularLocation>
</comment>
<evidence type="ECO:0000256" key="6">
    <source>
        <dbReference type="ARBA" id="ARBA00022692"/>
    </source>
</evidence>
<accession>A0A423LKC4</accession>
<dbReference type="Gene3D" id="3.30.450.20">
    <property type="entry name" value="PAS domain"/>
    <property type="match status" value="2"/>
</dbReference>
<evidence type="ECO:0000259" key="13">
    <source>
        <dbReference type="PROSITE" id="PS50111"/>
    </source>
</evidence>
<dbReference type="InterPro" id="IPR000727">
    <property type="entry name" value="T_SNARE_dom"/>
</dbReference>